<dbReference type="Pfam" id="PF11008">
    <property type="entry name" value="DUF2846"/>
    <property type="match status" value="1"/>
</dbReference>
<feature type="domain" description="DUF2846" evidence="1">
    <location>
        <begin position="79"/>
        <end position="160"/>
    </location>
</feature>
<accession>A0A840MN19</accession>
<organism evidence="2 3">
    <name type="scientific">Chitinivorax tropicus</name>
    <dbReference type="NCBI Taxonomy" id="714531"/>
    <lineage>
        <taxon>Bacteria</taxon>
        <taxon>Pseudomonadati</taxon>
        <taxon>Pseudomonadota</taxon>
        <taxon>Betaproteobacteria</taxon>
        <taxon>Chitinivorax</taxon>
    </lineage>
</organism>
<comment type="caution">
    <text evidence="2">The sequence shown here is derived from an EMBL/GenBank/DDBJ whole genome shotgun (WGS) entry which is preliminary data.</text>
</comment>
<reference evidence="2 3" key="1">
    <citation type="submission" date="2020-08" db="EMBL/GenBank/DDBJ databases">
        <title>Genomic Encyclopedia of Type Strains, Phase IV (KMG-IV): sequencing the most valuable type-strain genomes for metagenomic binning, comparative biology and taxonomic classification.</title>
        <authorList>
            <person name="Goeker M."/>
        </authorList>
    </citation>
    <scope>NUCLEOTIDE SEQUENCE [LARGE SCALE GENOMIC DNA]</scope>
    <source>
        <strain evidence="2 3">DSM 27165</strain>
    </source>
</reference>
<evidence type="ECO:0000259" key="1">
    <source>
        <dbReference type="Pfam" id="PF11008"/>
    </source>
</evidence>
<keyword evidence="3" id="KW-1185">Reference proteome</keyword>
<dbReference type="EMBL" id="JACHHY010000004">
    <property type="protein sequence ID" value="MBB5017583.1"/>
    <property type="molecule type" value="Genomic_DNA"/>
</dbReference>
<protein>
    <recommendedName>
        <fullName evidence="1">DUF2846 domain-containing protein</fullName>
    </recommendedName>
</protein>
<evidence type="ECO:0000313" key="3">
    <source>
        <dbReference type="Proteomes" id="UP000575898"/>
    </source>
</evidence>
<name>A0A840MN19_9PROT</name>
<dbReference type="RefSeq" id="WP_246490840.1">
    <property type="nucleotide sequence ID" value="NZ_JACHHY010000004.1"/>
</dbReference>
<proteinExistence type="predicted"/>
<sequence>MYMNIMIASQYDQLYETKLEFIFIYKFIFQLQSREENMQFKGIIAATTIIAAALVSGCASINKAPASLDAEAKSFTTNTSHAQVYLYRNETLGAALSMPVTVNGKLAGSTGPHSFFKFNLPEGKHTFTSQGNESTLEIDTKNNKNYYIWQEVKMGVLSGGSKLQLVDEATGQAGVKECSMIQSELN</sequence>
<dbReference type="InterPro" id="IPR022548">
    <property type="entry name" value="DUF2846"/>
</dbReference>
<dbReference type="AlphaFoldDB" id="A0A840MN19"/>
<dbReference type="Proteomes" id="UP000575898">
    <property type="component" value="Unassembled WGS sequence"/>
</dbReference>
<evidence type="ECO:0000313" key="2">
    <source>
        <dbReference type="EMBL" id="MBB5017583.1"/>
    </source>
</evidence>
<gene>
    <name evidence="2" type="ORF">HNQ59_000852</name>
</gene>